<proteinExistence type="predicted"/>
<gene>
    <name evidence="1" type="ordered locus">PCC7424_5232</name>
</gene>
<evidence type="ECO:0000313" key="2">
    <source>
        <dbReference type="Proteomes" id="UP000002384"/>
    </source>
</evidence>
<dbReference type="Proteomes" id="UP000002384">
    <property type="component" value="Chromosome"/>
</dbReference>
<accession>B7KI93</accession>
<protein>
    <submittedName>
        <fullName evidence="1">Uncharacterized protein</fullName>
    </submittedName>
</protein>
<dbReference type="HOGENOM" id="CLU_3268888_0_0_3"/>
<dbReference type="KEGG" id="cyc:PCC7424_5232"/>
<keyword evidence="2" id="KW-1185">Reference proteome</keyword>
<evidence type="ECO:0000313" key="1">
    <source>
        <dbReference type="EMBL" id="ACK73580.1"/>
    </source>
</evidence>
<dbReference type="AlphaFoldDB" id="B7KI93"/>
<dbReference type="EMBL" id="CP001291">
    <property type="protein sequence ID" value="ACK73580.1"/>
    <property type="molecule type" value="Genomic_DNA"/>
</dbReference>
<reference evidence="2" key="1">
    <citation type="journal article" date="2011" name="MBio">
        <title>Novel metabolic attributes of the genus Cyanothece, comprising a group of unicellular nitrogen-fixing Cyanobacteria.</title>
        <authorList>
            <person name="Bandyopadhyay A."/>
            <person name="Elvitigala T."/>
            <person name="Welsh E."/>
            <person name="Stockel J."/>
            <person name="Liberton M."/>
            <person name="Min H."/>
            <person name="Sherman L.A."/>
            <person name="Pakrasi H.B."/>
        </authorList>
    </citation>
    <scope>NUCLEOTIDE SEQUENCE [LARGE SCALE GENOMIC DNA]</scope>
    <source>
        <strain evidence="2">PCC 7424</strain>
    </source>
</reference>
<name>B7KI93_GLOC7</name>
<sequence>MNQLGRVDFASNPVIKYRQTLHKSLVPFASFDLILPLNFGI</sequence>
<organism evidence="1 2">
    <name type="scientific">Gloeothece citriformis (strain PCC 7424)</name>
    <name type="common">Cyanothece sp. (strain PCC 7424)</name>
    <dbReference type="NCBI Taxonomy" id="65393"/>
    <lineage>
        <taxon>Bacteria</taxon>
        <taxon>Bacillati</taxon>
        <taxon>Cyanobacteriota</taxon>
        <taxon>Cyanophyceae</taxon>
        <taxon>Oscillatoriophycideae</taxon>
        <taxon>Chroococcales</taxon>
        <taxon>Aphanothecaceae</taxon>
        <taxon>Gloeothece</taxon>
        <taxon>Gloeothece citriformis</taxon>
    </lineage>
</organism>